<feature type="coiled-coil region" evidence="1">
    <location>
        <begin position="172"/>
        <end position="227"/>
    </location>
</feature>
<keyword evidence="3" id="KW-1185">Reference proteome</keyword>
<proteinExistence type="predicted"/>
<gene>
    <name evidence="2" type="ORF">WMY93_014685</name>
</gene>
<comment type="caution">
    <text evidence="2">The sequence shown here is derived from an EMBL/GenBank/DDBJ whole genome shotgun (WGS) entry which is preliminary data.</text>
</comment>
<protein>
    <submittedName>
        <fullName evidence="2">Uncharacterized protein</fullName>
    </submittedName>
</protein>
<sequence length="283" mass="33305">MAAKNTFFELEEVDVDGLVSTPAMFEEEERDFSILNEETTPLPTRPKHVSKFAQNGRETQGDNEDLNLLVDNHRKIIQVLGDDMDKSETGIFAMEEVIKSLKECFDAEIQRLEQDKKLQKEKYEMEMAWLRENLDEFRKKNIQLRLKMRQRQDTETRNQSEMSDVGTFQKTIQDLEEQLRLKTAETDLLRSTNKEFNAANALLKSEAETYKKTIQDLEDKHRIETEERDANMDFLKSTKELAAAKDYLQNKIDSLSKTLETQNDIQDQNKTLRIQKKRLKKRF</sequence>
<feature type="coiled-coil region" evidence="1">
    <location>
        <begin position="102"/>
        <end position="140"/>
    </location>
</feature>
<evidence type="ECO:0000313" key="2">
    <source>
        <dbReference type="EMBL" id="KAK7910001.1"/>
    </source>
</evidence>
<evidence type="ECO:0000313" key="3">
    <source>
        <dbReference type="Proteomes" id="UP001460270"/>
    </source>
</evidence>
<evidence type="ECO:0000256" key="1">
    <source>
        <dbReference type="SAM" id="Coils"/>
    </source>
</evidence>
<reference evidence="3" key="1">
    <citation type="submission" date="2024-04" db="EMBL/GenBank/DDBJ databases">
        <title>Salinicola lusitanus LLJ914,a marine bacterium isolated from the Okinawa Trough.</title>
        <authorList>
            <person name="Li J."/>
        </authorList>
    </citation>
    <scope>NUCLEOTIDE SEQUENCE [LARGE SCALE GENOMIC DNA]</scope>
</reference>
<name>A0AAW0P533_9GOBI</name>
<keyword evidence="1" id="KW-0175">Coiled coil</keyword>
<dbReference type="Proteomes" id="UP001460270">
    <property type="component" value="Unassembled WGS sequence"/>
</dbReference>
<accession>A0AAW0P533</accession>
<dbReference type="EMBL" id="JBBPFD010000010">
    <property type="protein sequence ID" value="KAK7910001.1"/>
    <property type="molecule type" value="Genomic_DNA"/>
</dbReference>
<dbReference type="AlphaFoldDB" id="A0AAW0P533"/>
<organism evidence="2 3">
    <name type="scientific">Mugilogobius chulae</name>
    <name type="common">yellowstripe goby</name>
    <dbReference type="NCBI Taxonomy" id="88201"/>
    <lineage>
        <taxon>Eukaryota</taxon>
        <taxon>Metazoa</taxon>
        <taxon>Chordata</taxon>
        <taxon>Craniata</taxon>
        <taxon>Vertebrata</taxon>
        <taxon>Euteleostomi</taxon>
        <taxon>Actinopterygii</taxon>
        <taxon>Neopterygii</taxon>
        <taxon>Teleostei</taxon>
        <taxon>Neoteleostei</taxon>
        <taxon>Acanthomorphata</taxon>
        <taxon>Gobiaria</taxon>
        <taxon>Gobiiformes</taxon>
        <taxon>Gobioidei</taxon>
        <taxon>Gobiidae</taxon>
        <taxon>Gobionellinae</taxon>
        <taxon>Mugilogobius</taxon>
    </lineage>
</organism>